<organism evidence="2 3">
    <name type="scientific">Paraburkholderia piptadeniae</name>
    <dbReference type="NCBI Taxonomy" id="1701573"/>
    <lineage>
        <taxon>Bacteria</taxon>
        <taxon>Pseudomonadati</taxon>
        <taxon>Pseudomonadota</taxon>
        <taxon>Betaproteobacteria</taxon>
        <taxon>Burkholderiales</taxon>
        <taxon>Burkholderiaceae</taxon>
        <taxon>Paraburkholderia</taxon>
    </lineage>
</organism>
<protein>
    <submittedName>
        <fullName evidence="2">Uncharacterized protein</fullName>
    </submittedName>
</protein>
<evidence type="ECO:0000256" key="1">
    <source>
        <dbReference type="SAM" id="MobiDB-lite"/>
    </source>
</evidence>
<dbReference type="AlphaFoldDB" id="A0A1N7RYQ2"/>
<reference evidence="2" key="1">
    <citation type="submission" date="2016-12" db="EMBL/GenBank/DDBJ databases">
        <authorList>
            <person name="Moulin L."/>
        </authorList>
    </citation>
    <scope>NUCLEOTIDE SEQUENCE [LARGE SCALE GENOMIC DNA]</scope>
    <source>
        <strain evidence="2">STM 7183</strain>
    </source>
</reference>
<accession>A0A1N7RYQ2</accession>
<dbReference type="Proteomes" id="UP000195569">
    <property type="component" value="Unassembled WGS sequence"/>
</dbReference>
<gene>
    <name evidence="2" type="ORF">BN2476_240042</name>
</gene>
<evidence type="ECO:0000313" key="2">
    <source>
        <dbReference type="EMBL" id="SIT40211.1"/>
    </source>
</evidence>
<comment type="caution">
    <text evidence="2">The sequence shown here is derived from an EMBL/GenBank/DDBJ whole genome shotgun (WGS) entry which is preliminary data.</text>
</comment>
<keyword evidence="3" id="KW-1185">Reference proteome</keyword>
<feature type="region of interest" description="Disordered" evidence="1">
    <location>
        <begin position="1"/>
        <end position="31"/>
    </location>
</feature>
<dbReference type="EMBL" id="CYGY02000024">
    <property type="protein sequence ID" value="SIT40211.1"/>
    <property type="molecule type" value="Genomic_DNA"/>
</dbReference>
<evidence type="ECO:0000313" key="3">
    <source>
        <dbReference type="Proteomes" id="UP000195569"/>
    </source>
</evidence>
<sequence>MLVEELRDQPFIDPLPPTVPEVGPSGEMGDAAQIGSERLCSVPALAQVLLERTNVWPDRPVGETVYVSAVGAANDAHGDLQKWDHHCIYR</sequence>
<name>A0A1N7RYQ2_9BURK</name>
<proteinExistence type="predicted"/>
<feature type="compositionally biased region" description="Basic and acidic residues" evidence="1">
    <location>
        <begin position="1"/>
        <end position="10"/>
    </location>
</feature>